<evidence type="ECO:0000313" key="2">
    <source>
        <dbReference type="EMBL" id="GEU85487.1"/>
    </source>
</evidence>
<feature type="region of interest" description="Disordered" evidence="1">
    <location>
        <begin position="175"/>
        <end position="202"/>
    </location>
</feature>
<dbReference type="EMBL" id="BKCJ010009119">
    <property type="protein sequence ID" value="GEU85487.1"/>
    <property type="molecule type" value="Genomic_DNA"/>
</dbReference>
<sequence>MALDSPFGQQRTTIPALSKTRSMSSIGDTIMAPDFEENLSRPHDCERDKINVPDDISEYLQMQDLPEYRFLWGFRDIVVGRIFWSTLACLDKAKKGWLQDNTLEFGLVVWGGRMVEFSTTSKLSFCEFVYWGKLLMVLQGGRMVEFSSTSKLSFCEFIYWGKLLMVLQGTRISNHEPKRDDPARPVGGPNDGRRPGRPFTTSKQRVEGWLSARIFRLSNLHELSFCEFVYRVCRKTYLGAVTAWLQPWRFGTASILAGLSLLTKGYGHTRRPDPLYLQA</sequence>
<name>A0A6L2NIR1_TANCI</name>
<protein>
    <submittedName>
        <fullName evidence="2">Uncharacterized protein</fullName>
    </submittedName>
</protein>
<accession>A0A6L2NIR1</accession>
<proteinExistence type="predicted"/>
<gene>
    <name evidence="2" type="ORF">Tci_057465</name>
</gene>
<organism evidence="2">
    <name type="scientific">Tanacetum cinerariifolium</name>
    <name type="common">Dalmatian daisy</name>
    <name type="synonym">Chrysanthemum cinerariifolium</name>
    <dbReference type="NCBI Taxonomy" id="118510"/>
    <lineage>
        <taxon>Eukaryota</taxon>
        <taxon>Viridiplantae</taxon>
        <taxon>Streptophyta</taxon>
        <taxon>Embryophyta</taxon>
        <taxon>Tracheophyta</taxon>
        <taxon>Spermatophyta</taxon>
        <taxon>Magnoliopsida</taxon>
        <taxon>eudicotyledons</taxon>
        <taxon>Gunneridae</taxon>
        <taxon>Pentapetalae</taxon>
        <taxon>asterids</taxon>
        <taxon>campanulids</taxon>
        <taxon>Asterales</taxon>
        <taxon>Asteraceae</taxon>
        <taxon>Asteroideae</taxon>
        <taxon>Anthemideae</taxon>
        <taxon>Anthemidinae</taxon>
        <taxon>Tanacetum</taxon>
    </lineage>
</organism>
<evidence type="ECO:0000256" key="1">
    <source>
        <dbReference type="SAM" id="MobiDB-lite"/>
    </source>
</evidence>
<comment type="caution">
    <text evidence="2">The sequence shown here is derived from an EMBL/GenBank/DDBJ whole genome shotgun (WGS) entry which is preliminary data.</text>
</comment>
<dbReference type="AlphaFoldDB" id="A0A6L2NIR1"/>
<reference evidence="2" key="1">
    <citation type="journal article" date="2019" name="Sci. Rep.">
        <title>Draft genome of Tanacetum cinerariifolium, the natural source of mosquito coil.</title>
        <authorList>
            <person name="Yamashiro T."/>
            <person name="Shiraishi A."/>
            <person name="Satake H."/>
            <person name="Nakayama K."/>
        </authorList>
    </citation>
    <scope>NUCLEOTIDE SEQUENCE</scope>
</reference>